<gene>
    <name evidence="1" type="ORF">VB854_22395</name>
</gene>
<dbReference type="Proteomes" id="UP001301728">
    <property type="component" value="Unassembled WGS sequence"/>
</dbReference>
<comment type="caution">
    <text evidence="1">The sequence shown here is derived from an EMBL/GenBank/DDBJ whole genome shotgun (WGS) entry which is preliminary data.</text>
</comment>
<sequence>MNNILPNSNLENPKNIRLGAIALSLMALLLPACTSSEVTTREQATENVTAEEVADETSNYIGQTVTIRGDVEEVVGEASFLMNGEQTFGGGEEILIVNASGKKISLPEGEGTQVQVTGEVRNFVIAEIEREYNLDFEPNLYTEYEQQPALIAKSIALSPDPGDLSQNPEKYYYQRIAVQGEVEEIRSTGVFTLDEEKLFGSEDLLVITNNPDPRVNEDESVTIVGTLRPFVQAEFDRDYNLTWDLDVKRQIEAEYQNKPVFVADEVYPSAL</sequence>
<name>A0ABU5U3C2_9CYAN</name>
<proteinExistence type="predicted"/>
<keyword evidence="2" id="KW-1185">Reference proteome</keyword>
<evidence type="ECO:0000313" key="1">
    <source>
        <dbReference type="EMBL" id="MEA5521692.1"/>
    </source>
</evidence>
<dbReference type="EMBL" id="JAYGHT010000136">
    <property type="protein sequence ID" value="MEA5521692.1"/>
    <property type="molecule type" value="Genomic_DNA"/>
</dbReference>
<dbReference type="RefSeq" id="WP_323274714.1">
    <property type="nucleotide sequence ID" value="NZ_JAYGHT010000136.1"/>
</dbReference>
<reference evidence="1 2" key="1">
    <citation type="submission" date="2023-12" db="EMBL/GenBank/DDBJ databases">
        <title>Baltic Sea Cyanobacteria.</title>
        <authorList>
            <person name="Delbaje E."/>
            <person name="Fewer D.P."/>
            <person name="Shishido T.K."/>
        </authorList>
    </citation>
    <scope>NUCLEOTIDE SEQUENCE [LARGE SCALE GENOMIC DNA]</scope>
    <source>
        <strain evidence="1 2">CCNP 1315</strain>
    </source>
</reference>
<protein>
    <submittedName>
        <fullName evidence="1">Uncharacterized protein</fullName>
    </submittedName>
</protein>
<organism evidence="1 2">
    <name type="scientific">Limnoraphis robusta CCNP1315</name>
    <dbReference type="NCBI Taxonomy" id="3110306"/>
    <lineage>
        <taxon>Bacteria</taxon>
        <taxon>Bacillati</taxon>
        <taxon>Cyanobacteriota</taxon>
        <taxon>Cyanophyceae</taxon>
        <taxon>Oscillatoriophycideae</taxon>
        <taxon>Oscillatoriales</taxon>
        <taxon>Sirenicapillariaceae</taxon>
        <taxon>Limnoraphis</taxon>
    </lineage>
</organism>
<evidence type="ECO:0000313" key="2">
    <source>
        <dbReference type="Proteomes" id="UP001301728"/>
    </source>
</evidence>
<accession>A0ABU5U3C2</accession>